<dbReference type="InterPro" id="IPR036640">
    <property type="entry name" value="ABC1_TM_sf"/>
</dbReference>
<name>A0A1R2CEC9_9CILI</name>
<accession>A0A1R2CEC9</accession>
<proteinExistence type="inferred from homology"/>
<dbReference type="Gene3D" id="1.20.1560.10">
    <property type="entry name" value="ABC transporter type 1, transmembrane domain"/>
    <property type="match status" value="1"/>
</dbReference>
<dbReference type="InterPro" id="IPR003439">
    <property type="entry name" value="ABC_transporter-like_ATP-bd"/>
</dbReference>
<keyword evidence="7" id="KW-0067">ATP-binding</keyword>
<keyword evidence="6" id="KW-0547">Nucleotide-binding</keyword>
<dbReference type="InterPro" id="IPR027417">
    <property type="entry name" value="P-loop_NTPase"/>
</dbReference>
<dbReference type="GO" id="GO:0005524">
    <property type="term" value="F:ATP binding"/>
    <property type="evidence" value="ECO:0007669"/>
    <property type="project" value="UniProtKB-KW"/>
</dbReference>
<evidence type="ECO:0000313" key="13">
    <source>
        <dbReference type="EMBL" id="OMJ87378.1"/>
    </source>
</evidence>
<dbReference type="Gene3D" id="3.40.50.300">
    <property type="entry name" value="P-loop containing nucleotide triphosphate hydrolases"/>
    <property type="match status" value="1"/>
</dbReference>
<keyword evidence="8 10" id="KW-1133">Transmembrane helix</keyword>
<evidence type="ECO:0000256" key="8">
    <source>
        <dbReference type="ARBA" id="ARBA00022989"/>
    </source>
</evidence>
<dbReference type="Pfam" id="PF00005">
    <property type="entry name" value="ABC_tran"/>
    <property type="match status" value="1"/>
</dbReference>
<dbReference type="PROSITE" id="PS00211">
    <property type="entry name" value="ABC_TRANSPORTER_1"/>
    <property type="match status" value="1"/>
</dbReference>
<dbReference type="SMART" id="SM00382">
    <property type="entry name" value="AAA"/>
    <property type="match status" value="1"/>
</dbReference>
<dbReference type="PANTHER" id="PTHR24223">
    <property type="entry name" value="ATP-BINDING CASSETTE SUB-FAMILY C"/>
    <property type="match status" value="1"/>
</dbReference>
<evidence type="ECO:0000313" key="14">
    <source>
        <dbReference type="Proteomes" id="UP000187209"/>
    </source>
</evidence>
<evidence type="ECO:0000259" key="11">
    <source>
        <dbReference type="PROSITE" id="PS50893"/>
    </source>
</evidence>
<protein>
    <recommendedName>
        <fullName evidence="15">ABC transporter domain-containing protein</fullName>
    </recommendedName>
</protein>
<evidence type="ECO:0000259" key="12">
    <source>
        <dbReference type="PROSITE" id="PS50929"/>
    </source>
</evidence>
<keyword evidence="9 10" id="KW-0472">Membrane</keyword>
<keyword evidence="5" id="KW-0677">Repeat</keyword>
<comment type="similarity">
    <text evidence="2">Belongs to the ABC transporter superfamily. ABCC family. Conjugate transporter (TC 3.A.1.208) subfamily.</text>
</comment>
<organism evidence="13 14">
    <name type="scientific">Stentor coeruleus</name>
    <dbReference type="NCBI Taxonomy" id="5963"/>
    <lineage>
        <taxon>Eukaryota</taxon>
        <taxon>Sar</taxon>
        <taxon>Alveolata</taxon>
        <taxon>Ciliophora</taxon>
        <taxon>Postciliodesmatophora</taxon>
        <taxon>Heterotrichea</taxon>
        <taxon>Heterotrichida</taxon>
        <taxon>Stentoridae</taxon>
        <taxon>Stentor</taxon>
    </lineage>
</organism>
<dbReference type="InterPro" id="IPR011527">
    <property type="entry name" value="ABC1_TM_dom"/>
</dbReference>
<feature type="domain" description="ABC transporter" evidence="11">
    <location>
        <begin position="161"/>
        <end position="395"/>
    </location>
</feature>
<dbReference type="GO" id="GO:0016020">
    <property type="term" value="C:membrane"/>
    <property type="evidence" value="ECO:0007669"/>
    <property type="project" value="UniProtKB-SubCell"/>
</dbReference>
<evidence type="ECO:0000256" key="1">
    <source>
        <dbReference type="ARBA" id="ARBA00004141"/>
    </source>
</evidence>
<feature type="transmembrane region" description="Helical" evidence="10">
    <location>
        <begin position="72"/>
        <end position="92"/>
    </location>
</feature>
<reference evidence="13 14" key="1">
    <citation type="submission" date="2016-11" db="EMBL/GenBank/DDBJ databases">
        <title>The macronuclear genome of Stentor coeruleus: a giant cell with tiny introns.</title>
        <authorList>
            <person name="Slabodnick M."/>
            <person name="Ruby J.G."/>
            <person name="Reiff S.B."/>
            <person name="Swart E.C."/>
            <person name="Gosai S."/>
            <person name="Prabakaran S."/>
            <person name="Witkowska E."/>
            <person name="Larue G.E."/>
            <person name="Fisher S."/>
            <person name="Freeman R.M."/>
            <person name="Gunawardena J."/>
            <person name="Chu W."/>
            <person name="Stover N.A."/>
            <person name="Gregory B.D."/>
            <person name="Nowacki M."/>
            <person name="Derisi J."/>
            <person name="Roy S.W."/>
            <person name="Marshall W.F."/>
            <person name="Sood P."/>
        </authorList>
    </citation>
    <scope>NUCLEOTIDE SEQUENCE [LARGE SCALE GENOMIC DNA]</scope>
    <source>
        <strain evidence="13">WM001</strain>
    </source>
</reference>
<evidence type="ECO:0000256" key="2">
    <source>
        <dbReference type="ARBA" id="ARBA00009726"/>
    </source>
</evidence>
<dbReference type="Proteomes" id="UP000187209">
    <property type="component" value="Unassembled WGS sequence"/>
</dbReference>
<keyword evidence="3" id="KW-0813">Transport</keyword>
<dbReference type="SUPFAM" id="SSF52540">
    <property type="entry name" value="P-loop containing nucleoside triphosphate hydrolases"/>
    <property type="match status" value="1"/>
</dbReference>
<evidence type="ECO:0008006" key="15">
    <source>
        <dbReference type="Google" id="ProtNLM"/>
    </source>
</evidence>
<evidence type="ECO:0000256" key="3">
    <source>
        <dbReference type="ARBA" id="ARBA00022448"/>
    </source>
</evidence>
<keyword evidence="14" id="KW-1185">Reference proteome</keyword>
<dbReference type="FunFam" id="3.40.50.300:FF:000610">
    <property type="entry name" value="Multidrug resistance-associated ABC transporter"/>
    <property type="match status" value="1"/>
</dbReference>
<evidence type="ECO:0000256" key="7">
    <source>
        <dbReference type="ARBA" id="ARBA00022840"/>
    </source>
</evidence>
<dbReference type="GO" id="GO:0016887">
    <property type="term" value="F:ATP hydrolysis activity"/>
    <property type="evidence" value="ECO:0007669"/>
    <property type="project" value="InterPro"/>
</dbReference>
<evidence type="ECO:0000256" key="4">
    <source>
        <dbReference type="ARBA" id="ARBA00022692"/>
    </source>
</evidence>
<dbReference type="InterPro" id="IPR050173">
    <property type="entry name" value="ABC_transporter_C-like"/>
</dbReference>
<keyword evidence="4 10" id="KW-0812">Transmembrane</keyword>
<evidence type="ECO:0000256" key="10">
    <source>
        <dbReference type="SAM" id="Phobius"/>
    </source>
</evidence>
<dbReference type="AlphaFoldDB" id="A0A1R2CEC9"/>
<dbReference type="CDD" id="cd03244">
    <property type="entry name" value="ABCC_MRP_domain2"/>
    <property type="match status" value="1"/>
</dbReference>
<evidence type="ECO:0000256" key="6">
    <source>
        <dbReference type="ARBA" id="ARBA00022741"/>
    </source>
</evidence>
<comment type="subcellular location">
    <subcellularLocation>
        <location evidence="1">Membrane</location>
        <topology evidence="1">Multi-pass membrane protein</topology>
    </subcellularLocation>
</comment>
<dbReference type="PROSITE" id="PS50929">
    <property type="entry name" value="ABC_TM1F"/>
    <property type="match status" value="1"/>
</dbReference>
<dbReference type="SUPFAM" id="SSF90123">
    <property type="entry name" value="ABC transporter transmembrane region"/>
    <property type="match status" value="1"/>
</dbReference>
<dbReference type="GO" id="GO:0140359">
    <property type="term" value="F:ABC-type transporter activity"/>
    <property type="evidence" value="ECO:0007669"/>
    <property type="project" value="InterPro"/>
</dbReference>
<dbReference type="PROSITE" id="PS50893">
    <property type="entry name" value="ABC_TRANSPORTER_2"/>
    <property type="match status" value="1"/>
</dbReference>
<gene>
    <name evidence="13" type="ORF">SteCoe_10882</name>
</gene>
<evidence type="ECO:0000256" key="5">
    <source>
        <dbReference type="ARBA" id="ARBA00022737"/>
    </source>
</evidence>
<feature type="domain" description="ABC transmembrane type-1" evidence="12">
    <location>
        <begin position="1"/>
        <end position="84"/>
    </location>
</feature>
<comment type="caution">
    <text evidence="13">The sequence shown here is derived from an EMBL/GenBank/DDBJ whole genome shotgun (WGS) entry which is preliminary data.</text>
</comment>
<dbReference type="OrthoDB" id="442846at2759"/>
<evidence type="ECO:0000256" key="9">
    <source>
        <dbReference type="ARBA" id="ARBA00023136"/>
    </source>
</evidence>
<dbReference type="PANTHER" id="PTHR24223:SF456">
    <property type="entry name" value="MULTIDRUG RESISTANCE-ASSOCIATED PROTEIN LETHAL(2)03659"/>
    <property type="match status" value="1"/>
</dbReference>
<dbReference type="InterPro" id="IPR017871">
    <property type="entry name" value="ABC_transporter-like_CS"/>
</dbReference>
<sequence length="420" mass="47582">MKKVASIIFRLRKLESISRAPFLSAVNSALNGLPTLRCLNLQDKFLTEFTKTIHQNYRAFITFYTFMSFNRLYCDLASNLILIINVIIIVSLRDYANATMAAYSLATVTTLIGTASNFSKEVLELNCSLVSAQRLLEYTNLPQEKSRKKGSHSCKITQGKIRFENLSMRYQPDLPLSLKNLSFEIDSSEKIGIVGRTGSGKSSIIQVLSRLVQPESGTIYIDDINYLDLSLVSLREQISVIPQQPIIFNTTIRNNLDPYNMHTEDEILYVLETIKLKDYIFEFDKGLEIEINKNAFGLSAGQKQLLCIARALLKKNKIVLMDEATSNVDNETDALIQNITKKEFKNSTLIIIAHRIRTVIDSDRILVMDEGECKEFDSPLELGMNKSTIFYTILNSAGITLTEKSTQETQELEDENNQYS</sequence>
<dbReference type="InterPro" id="IPR003593">
    <property type="entry name" value="AAA+_ATPase"/>
</dbReference>
<dbReference type="EMBL" id="MPUH01000178">
    <property type="protein sequence ID" value="OMJ87378.1"/>
    <property type="molecule type" value="Genomic_DNA"/>
</dbReference>